<evidence type="ECO:0000256" key="5">
    <source>
        <dbReference type="ARBA" id="ARBA00022729"/>
    </source>
</evidence>
<dbReference type="EMBL" id="AP021876">
    <property type="protein sequence ID" value="BBO86359.1"/>
    <property type="molecule type" value="Genomic_DNA"/>
</dbReference>
<organism evidence="12 13">
    <name type="scientific">Desulfosarcina ovata subsp. sediminis</name>
    <dbReference type="NCBI Taxonomy" id="885957"/>
    <lineage>
        <taxon>Bacteria</taxon>
        <taxon>Pseudomonadati</taxon>
        <taxon>Thermodesulfobacteriota</taxon>
        <taxon>Desulfobacteria</taxon>
        <taxon>Desulfobacterales</taxon>
        <taxon>Desulfosarcinaceae</taxon>
        <taxon>Desulfosarcina</taxon>
    </lineage>
</organism>
<evidence type="ECO:0000256" key="8">
    <source>
        <dbReference type="ARBA" id="ARBA00023049"/>
    </source>
</evidence>
<dbReference type="RefSeq" id="WP_173180082.1">
    <property type="nucleotide sequence ID" value="NZ_AP021876.1"/>
</dbReference>
<evidence type="ECO:0000256" key="10">
    <source>
        <dbReference type="ARBA" id="ARBA00093448"/>
    </source>
</evidence>
<evidence type="ECO:0000256" key="9">
    <source>
        <dbReference type="ARBA" id="ARBA00023316"/>
    </source>
</evidence>
<accession>A0A5K8A1C3</accession>
<keyword evidence="9" id="KW-0961">Cell wall biogenesis/degradation</keyword>
<keyword evidence="4" id="KW-0479">Metal-binding</keyword>
<protein>
    <recommendedName>
        <fullName evidence="11">Murein endopeptidase K</fullName>
    </recommendedName>
</protein>
<evidence type="ECO:0000256" key="3">
    <source>
        <dbReference type="ARBA" id="ARBA00022670"/>
    </source>
</evidence>
<evidence type="ECO:0000256" key="6">
    <source>
        <dbReference type="ARBA" id="ARBA00022801"/>
    </source>
</evidence>
<keyword evidence="6" id="KW-0378">Hydrolase</keyword>
<evidence type="ECO:0000256" key="7">
    <source>
        <dbReference type="ARBA" id="ARBA00022833"/>
    </source>
</evidence>
<evidence type="ECO:0000256" key="1">
    <source>
        <dbReference type="ARBA" id="ARBA00001947"/>
    </source>
</evidence>
<keyword evidence="8" id="KW-0482">Metalloprotease</keyword>
<dbReference type="PANTHER" id="PTHR37425">
    <property type="match status" value="1"/>
</dbReference>
<evidence type="ECO:0000256" key="11">
    <source>
        <dbReference type="ARBA" id="ARBA00093666"/>
    </source>
</evidence>
<dbReference type="GO" id="GO:0071555">
    <property type="term" value="P:cell wall organization"/>
    <property type="evidence" value="ECO:0007669"/>
    <property type="project" value="UniProtKB-KW"/>
</dbReference>
<dbReference type="InterPro" id="IPR010275">
    <property type="entry name" value="MepK"/>
</dbReference>
<gene>
    <name evidence="12" type="ORF">DSCO28_69250</name>
</gene>
<evidence type="ECO:0000313" key="13">
    <source>
        <dbReference type="Proteomes" id="UP000425960"/>
    </source>
</evidence>
<comment type="pathway">
    <text evidence="2">Cell wall biogenesis; cell wall polysaccharide biosynthesis.</text>
</comment>
<dbReference type="AlphaFoldDB" id="A0A5K8A1C3"/>
<dbReference type="GO" id="GO:0006508">
    <property type="term" value="P:proteolysis"/>
    <property type="evidence" value="ECO:0007669"/>
    <property type="project" value="UniProtKB-KW"/>
</dbReference>
<keyword evidence="3" id="KW-0645">Protease</keyword>
<dbReference type="SUPFAM" id="SSF55166">
    <property type="entry name" value="Hedgehog/DD-peptidase"/>
    <property type="match status" value="1"/>
</dbReference>
<dbReference type="Pfam" id="PF05951">
    <property type="entry name" value="Peptidase_M15_2"/>
    <property type="match status" value="1"/>
</dbReference>
<proteinExistence type="inferred from homology"/>
<dbReference type="InterPro" id="IPR009045">
    <property type="entry name" value="Zn_M74/Hedgehog-like"/>
</dbReference>
<keyword evidence="5" id="KW-0732">Signal</keyword>
<sequence length="328" mass="35846">MPFFCRADGSLPVSRILKNRARALFLLIIMGFMAAPACATEPTRFFHSGDGAIQLVSEKNGKRFSGRYRQADGQYDTDALKAIAGVFGAPHDPSRPVLSLRLIEFLDFLQDCLKPGALLTITSGYRAPQYNANLRKRGALAAKASLHQYGMAADIVMQGVDSKRVWETIRGLGFGGAGYYHGRTVHVDVGPARFWDEKTSGVGSGLSDDNKLIGVVTDYDAYRPGGMVRLRFIRMTAFPIGVRAAFWLVSAEQPDGADGAIPIKVDVGPTDAADCGQFNDIDQMAALDGRLPVDIRPGRYRIRAAFCDSSWDEMPETVSTPEFEVRMP</sequence>
<comment type="similarity">
    <text evidence="10">Belongs to the peptidase M15 family.</text>
</comment>
<dbReference type="Proteomes" id="UP000425960">
    <property type="component" value="Chromosome"/>
</dbReference>
<evidence type="ECO:0000256" key="4">
    <source>
        <dbReference type="ARBA" id="ARBA00022723"/>
    </source>
</evidence>
<dbReference type="PANTHER" id="PTHR37425:SF1">
    <property type="entry name" value="OUTER MEMBRANE PROTEIN"/>
    <property type="match status" value="1"/>
</dbReference>
<name>A0A5K8A1C3_9BACT</name>
<dbReference type="GO" id="GO:0046872">
    <property type="term" value="F:metal ion binding"/>
    <property type="evidence" value="ECO:0007669"/>
    <property type="project" value="UniProtKB-KW"/>
</dbReference>
<dbReference type="KEGG" id="dov:DSCO28_69250"/>
<dbReference type="Gene3D" id="3.30.1380.10">
    <property type="match status" value="1"/>
</dbReference>
<dbReference type="GO" id="GO:0008237">
    <property type="term" value="F:metallopeptidase activity"/>
    <property type="evidence" value="ECO:0007669"/>
    <property type="project" value="UniProtKB-KW"/>
</dbReference>
<evidence type="ECO:0000256" key="2">
    <source>
        <dbReference type="ARBA" id="ARBA00004776"/>
    </source>
</evidence>
<keyword evidence="7" id="KW-0862">Zinc</keyword>
<comment type="cofactor">
    <cofactor evidence="1">
        <name>Zn(2+)</name>
        <dbReference type="ChEBI" id="CHEBI:29105"/>
    </cofactor>
</comment>
<evidence type="ECO:0000313" key="12">
    <source>
        <dbReference type="EMBL" id="BBO86359.1"/>
    </source>
</evidence>
<reference evidence="12 13" key="1">
    <citation type="submission" date="2019-11" db="EMBL/GenBank/DDBJ databases">
        <title>Comparative genomics of hydrocarbon-degrading Desulfosarcina strains.</title>
        <authorList>
            <person name="Watanabe M."/>
            <person name="Kojima H."/>
            <person name="Fukui M."/>
        </authorList>
    </citation>
    <scope>NUCLEOTIDE SEQUENCE [LARGE SCALE GENOMIC DNA]</scope>
    <source>
        <strain evidence="12 13">28bB2T</strain>
    </source>
</reference>